<dbReference type="Gene3D" id="3.40.250.10">
    <property type="entry name" value="Rhodanese-like domain"/>
    <property type="match status" value="1"/>
</dbReference>
<evidence type="ECO:0000256" key="1">
    <source>
        <dbReference type="ARBA" id="ARBA00023015"/>
    </source>
</evidence>
<dbReference type="InterPro" id="IPR051011">
    <property type="entry name" value="Metal_resp_trans_reg"/>
</dbReference>
<proteinExistence type="predicted"/>
<sequence>MTKRPDGEPKARLYEAFAATGKALANGKRLELLDLLAQGERSVDALARAARLNLTTASAHLQSLKQAGLVATRRDGVRVHYRLAGDDVARLFALLRKVAEAHQTAVEPARAAYLGAYAESGDSGTVTRDELLARVEAGEVVVLDVRPAEEYAAGHIPGAISIPVDELAARVEELPEGVEVVAYCRGEYCTMARDAVRTLDESGRRAVRLVDGLLEWRLAALPVDVAAAEAAVGSGAAAASRAAVVPGAAAASGAAATSRAAADPGAGVVA</sequence>
<gene>
    <name evidence="6" type="ORF">ACFPM3_25000</name>
</gene>
<name>A0ABV9XLI2_9ACTN</name>
<keyword evidence="2" id="KW-0238">DNA-binding</keyword>
<dbReference type="SMART" id="SM00450">
    <property type="entry name" value="RHOD"/>
    <property type="match status" value="1"/>
</dbReference>
<dbReference type="PANTHER" id="PTHR43132">
    <property type="entry name" value="ARSENICAL RESISTANCE OPERON REPRESSOR ARSR-RELATED"/>
    <property type="match status" value="1"/>
</dbReference>
<dbReference type="NCBIfam" id="NF033788">
    <property type="entry name" value="HTH_metalloreg"/>
    <property type="match status" value="1"/>
</dbReference>
<dbReference type="CDD" id="cd00090">
    <property type="entry name" value="HTH_ARSR"/>
    <property type="match status" value="1"/>
</dbReference>
<dbReference type="PANTHER" id="PTHR43132:SF8">
    <property type="entry name" value="HTH-TYPE TRANSCRIPTIONAL REGULATOR KMTR"/>
    <property type="match status" value="1"/>
</dbReference>
<dbReference type="SUPFAM" id="SSF52821">
    <property type="entry name" value="Rhodanese/Cell cycle control phosphatase"/>
    <property type="match status" value="1"/>
</dbReference>
<dbReference type="Gene3D" id="1.10.10.10">
    <property type="entry name" value="Winged helix-like DNA-binding domain superfamily/Winged helix DNA-binding domain"/>
    <property type="match status" value="1"/>
</dbReference>
<dbReference type="PROSITE" id="PS50987">
    <property type="entry name" value="HTH_ARSR_2"/>
    <property type="match status" value="1"/>
</dbReference>
<dbReference type="InterPro" id="IPR036388">
    <property type="entry name" value="WH-like_DNA-bd_sf"/>
</dbReference>
<reference evidence="7" key="1">
    <citation type="journal article" date="2019" name="Int. J. Syst. Evol. Microbiol.">
        <title>The Global Catalogue of Microorganisms (GCM) 10K type strain sequencing project: providing services to taxonomists for standard genome sequencing and annotation.</title>
        <authorList>
            <consortium name="The Broad Institute Genomics Platform"/>
            <consortium name="The Broad Institute Genome Sequencing Center for Infectious Disease"/>
            <person name="Wu L."/>
            <person name="Ma J."/>
        </authorList>
    </citation>
    <scope>NUCLEOTIDE SEQUENCE [LARGE SCALE GENOMIC DNA]</scope>
    <source>
        <strain evidence="7">CGMCC 4.1648</strain>
    </source>
</reference>
<evidence type="ECO:0000256" key="3">
    <source>
        <dbReference type="ARBA" id="ARBA00023163"/>
    </source>
</evidence>
<dbReference type="Pfam" id="PF00581">
    <property type="entry name" value="Rhodanese"/>
    <property type="match status" value="1"/>
</dbReference>
<dbReference type="InterPro" id="IPR011991">
    <property type="entry name" value="ArsR-like_HTH"/>
</dbReference>
<dbReference type="InterPro" id="IPR036390">
    <property type="entry name" value="WH_DNA-bd_sf"/>
</dbReference>
<dbReference type="Pfam" id="PF01022">
    <property type="entry name" value="HTH_5"/>
    <property type="match status" value="1"/>
</dbReference>
<protein>
    <submittedName>
        <fullName evidence="6">ArsR/SmtB family transcription factor</fullName>
    </submittedName>
</protein>
<accession>A0ABV9XLI2</accession>
<feature type="domain" description="HTH arsR-type" evidence="5">
    <location>
        <begin position="9"/>
        <end position="103"/>
    </location>
</feature>
<feature type="domain" description="Rhodanese" evidence="4">
    <location>
        <begin position="136"/>
        <end position="225"/>
    </location>
</feature>
<dbReference type="SUPFAM" id="SSF46785">
    <property type="entry name" value="Winged helix' DNA-binding domain"/>
    <property type="match status" value="1"/>
</dbReference>
<dbReference type="EMBL" id="JBHSJD010000020">
    <property type="protein sequence ID" value="MFC5025388.1"/>
    <property type="molecule type" value="Genomic_DNA"/>
</dbReference>
<keyword evidence="1" id="KW-0805">Transcription regulation</keyword>
<dbReference type="PROSITE" id="PS50206">
    <property type="entry name" value="RHODANESE_3"/>
    <property type="match status" value="1"/>
</dbReference>
<dbReference type="InterPro" id="IPR001763">
    <property type="entry name" value="Rhodanese-like_dom"/>
</dbReference>
<dbReference type="InterPro" id="IPR036873">
    <property type="entry name" value="Rhodanese-like_dom_sf"/>
</dbReference>
<comment type="caution">
    <text evidence="6">The sequence shown here is derived from an EMBL/GenBank/DDBJ whole genome shotgun (WGS) entry which is preliminary data.</text>
</comment>
<evidence type="ECO:0000313" key="6">
    <source>
        <dbReference type="EMBL" id="MFC5025388.1"/>
    </source>
</evidence>
<evidence type="ECO:0000259" key="5">
    <source>
        <dbReference type="PROSITE" id="PS50987"/>
    </source>
</evidence>
<evidence type="ECO:0000259" key="4">
    <source>
        <dbReference type="PROSITE" id="PS50206"/>
    </source>
</evidence>
<dbReference type="InterPro" id="IPR001845">
    <property type="entry name" value="HTH_ArsR_DNA-bd_dom"/>
</dbReference>
<organism evidence="6 7">
    <name type="scientific">Streptomyces coeruleoprunus</name>
    <dbReference type="NCBI Taxonomy" id="285563"/>
    <lineage>
        <taxon>Bacteria</taxon>
        <taxon>Bacillati</taxon>
        <taxon>Actinomycetota</taxon>
        <taxon>Actinomycetes</taxon>
        <taxon>Kitasatosporales</taxon>
        <taxon>Streptomycetaceae</taxon>
        <taxon>Streptomyces</taxon>
    </lineage>
</organism>
<dbReference type="PROSITE" id="PS00380">
    <property type="entry name" value="RHODANESE_1"/>
    <property type="match status" value="1"/>
</dbReference>
<evidence type="ECO:0000256" key="2">
    <source>
        <dbReference type="ARBA" id="ARBA00023125"/>
    </source>
</evidence>
<evidence type="ECO:0000313" key="7">
    <source>
        <dbReference type="Proteomes" id="UP001595829"/>
    </source>
</evidence>
<keyword evidence="3" id="KW-0804">Transcription</keyword>
<dbReference type="PRINTS" id="PR00778">
    <property type="entry name" value="HTHARSR"/>
</dbReference>
<dbReference type="CDD" id="cd00158">
    <property type="entry name" value="RHOD"/>
    <property type="match status" value="1"/>
</dbReference>
<dbReference type="Proteomes" id="UP001595829">
    <property type="component" value="Unassembled WGS sequence"/>
</dbReference>
<dbReference type="RefSeq" id="WP_345692863.1">
    <property type="nucleotide sequence ID" value="NZ_BAABIT010000001.1"/>
</dbReference>
<keyword evidence="7" id="KW-1185">Reference proteome</keyword>
<dbReference type="SMART" id="SM00418">
    <property type="entry name" value="HTH_ARSR"/>
    <property type="match status" value="1"/>
</dbReference>
<dbReference type="InterPro" id="IPR001307">
    <property type="entry name" value="Thiosulphate_STrfase_CS"/>
</dbReference>